<dbReference type="AlphaFoldDB" id="A0A671FRM0"/>
<reference evidence="2" key="4">
    <citation type="submission" date="2025-08" db="UniProtKB">
        <authorList>
            <consortium name="Ensembl"/>
        </authorList>
    </citation>
    <scope>IDENTIFICATION</scope>
</reference>
<feature type="compositionally biased region" description="Polar residues" evidence="1">
    <location>
        <begin position="129"/>
        <end position="144"/>
    </location>
</feature>
<dbReference type="Proteomes" id="UP000472240">
    <property type="component" value="Chromosome 28"/>
</dbReference>
<evidence type="ECO:0000256" key="1">
    <source>
        <dbReference type="SAM" id="MobiDB-lite"/>
    </source>
</evidence>
<evidence type="ECO:0000313" key="3">
    <source>
        <dbReference type="Proteomes" id="UP000472240"/>
    </source>
</evidence>
<protein>
    <submittedName>
        <fullName evidence="2">Uncharacterized protein</fullName>
    </submittedName>
</protein>
<reference evidence="3" key="3">
    <citation type="submission" date="2018-12" db="EMBL/GenBank/DDBJ databases">
        <title>G10K-VGP greater horseshoe bat female genome, primary haplotype.</title>
        <authorList>
            <person name="Teeling E."/>
            <person name="Myers G."/>
            <person name="Vernes S."/>
            <person name="Pippel M."/>
            <person name="Winkler S."/>
            <person name="Fedrigo O."/>
            <person name="Rhie A."/>
            <person name="Koren S."/>
            <person name="Phillippy A."/>
            <person name="Lewin H."/>
            <person name="Damas J."/>
            <person name="Howe K."/>
            <person name="Mountcastle J."/>
            <person name="Jarvis E.D."/>
        </authorList>
    </citation>
    <scope>NUCLEOTIDE SEQUENCE [LARGE SCALE GENOMIC DNA]</scope>
</reference>
<reference evidence="2" key="5">
    <citation type="submission" date="2025-09" db="UniProtKB">
        <authorList>
            <consortium name="Ensembl"/>
        </authorList>
    </citation>
    <scope>IDENTIFICATION</scope>
</reference>
<keyword evidence="3" id="KW-1185">Reference proteome</keyword>
<feature type="region of interest" description="Disordered" evidence="1">
    <location>
        <begin position="80"/>
        <end position="154"/>
    </location>
</feature>
<dbReference type="InParanoid" id="A0A671FRM0"/>
<name>A0A671FRM0_RHIFE</name>
<evidence type="ECO:0000313" key="2">
    <source>
        <dbReference type="Ensembl" id="ENSRFEP00010028206.1"/>
    </source>
</evidence>
<feature type="compositionally biased region" description="Pro residues" evidence="1">
    <location>
        <begin position="106"/>
        <end position="116"/>
    </location>
</feature>
<dbReference type="Ensembl" id="ENSRFET00010030614.1">
    <property type="protein sequence ID" value="ENSRFEP00010028206.1"/>
    <property type="gene ID" value="ENSRFEG00010018728.1"/>
</dbReference>
<dbReference type="OMA" id="CFAFFGL"/>
<sequence>MPMGVPRVGGSPIGGPMGGLIPGGVARPTGVGGVPRPGGYCVGAPAMLAVAATAAAATDGCSGSPNNIKPSRFLTCWDGPPTPRTGPANPAGAWGMGTPAGTPLPAARPTPGPPAAPASGTRAMPTKFSPRSNTRPSTRFSSRSAPYPTPPNRPYLIFRNSSQSQRIKFICLSNALKVPMKMRPSCRMHLIL</sequence>
<dbReference type="GeneTree" id="ENSGT01150000287016"/>
<reference evidence="2 3" key="1">
    <citation type="journal article" date="2015" name="Annu Rev Anim Biosci">
        <title>The Genome 10K Project: a way forward.</title>
        <authorList>
            <person name="Koepfli K.P."/>
            <person name="Paten B."/>
            <person name="O'Brien S.J."/>
            <person name="Koepfli K.P."/>
            <person name="Paten B."/>
            <person name="Antunes A."/>
            <person name="Belov K."/>
            <person name="Bustamante C."/>
            <person name="Castoe T.A."/>
            <person name="Clawson H."/>
            <person name="Crawford A.J."/>
            <person name="Diekhans M."/>
            <person name="Distel D."/>
            <person name="Durbin R."/>
            <person name="Earl D."/>
            <person name="Fujita M.K."/>
            <person name="Gamble T."/>
            <person name="Georges A."/>
            <person name="Gemmell N."/>
            <person name="Gilbert M.T."/>
            <person name="Graves J.M."/>
            <person name="Green R.E."/>
            <person name="Hickey G."/>
            <person name="Jarvis E.D."/>
            <person name="Johnson W."/>
            <person name="Komissarov A."/>
            <person name="Korf I."/>
            <person name="Kuhn R."/>
            <person name="Larkin D.M."/>
            <person name="Lewin H."/>
            <person name="Lopez J.V."/>
            <person name="Ma J."/>
            <person name="Marques-Bonet T."/>
            <person name="Miller W."/>
            <person name="Murphy R."/>
            <person name="Pevzner P."/>
            <person name="Shapiro B."/>
            <person name="Steiner C."/>
            <person name="Tamazian G."/>
            <person name="Venkatesh B."/>
            <person name="Wang J."/>
            <person name="Wayne R."/>
            <person name="Wiley E."/>
            <person name="Yang H."/>
            <person name="Zhang G."/>
            <person name="Haussler D."/>
            <person name="Ryder O."/>
            <person name="O'Brien S.J."/>
        </authorList>
    </citation>
    <scope>NUCLEOTIDE SEQUENCE</scope>
</reference>
<organism evidence="2 3">
    <name type="scientific">Rhinolophus ferrumequinum</name>
    <name type="common">Greater horseshoe bat</name>
    <dbReference type="NCBI Taxonomy" id="59479"/>
    <lineage>
        <taxon>Eukaryota</taxon>
        <taxon>Metazoa</taxon>
        <taxon>Chordata</taxon>
        <taxon>Craniata</taxon>
        <taxon>Vertebrata</taxon>
        <taxon>Euteleostomi</taxon>
        <taxon>Mammalia</taxon>
        <taxon>Eutheria</taxon>
        <taxon>Laurasiatheria</taxon>
        <taxon>Chiroptera</taxon>
        <taxon>Yinpterochiroptera</taxon>
        <taxon>Rhinolophoidea</taxon>
        <taxon>Rhinolophidae</taxon>
        <taxon>Rhinolophinae</taxon>
        <taxon>Rhinolophus</taxon>
    </lineage>
</organism>
<accession>A0A671FRM0</accession>
<proteinExistence type="predicted"/>
<reference evidence="2 3" key="2">
    <citation type="journal article" date="2018" name="Annu Rev Anim Biosci">
        <title>Bat Biology, Genomes, and the Bat1K Project: To Generate Chromosome-Level Genomes for All Living Bat Species.</title>
        <authorList>
            <person name="Teeling E.C."/>
            <person name="Vernes S.C."/>
            <person name="Davalos L.M."/>
            <person name="Ray D.A."/>
            <person name="Gilbert M.T.P."/>
            <person name="Myers E."/>
        </authorList>
    </citation>
    <scope>NUCLEOTIDE SEQUENCE</scope>
</reference>